<protein>
    <recommendedName>
        <fullName evidence="4">Zn(2)-C6 fungal-type domain-containing protein</fullName>
    </recommendedName>
</protein>
<dbReference type="GO" id="GO:0001080">
    <property type="term" value="P:nitrogen catabolite activation of transcription from RNA polymerase II promoter"/>
    <property type="evidence" value="ECO:0007669"/>
    <property type="project" value="TreeGrafter"/>
</dbReference>
<evidence type="ECO:0000313" key="5">
    <source>
        <dbReference type="EMBL" id="GHJ86548.1"/>
    </source>
</evidence>
<dbReference type="GO" id="GO:0006351">
    <property type="term" value="P:DNA-templated transcription"/>
    <property type="evidence" value="ECO:0007669"/>
    <property type="project" value="InterPro"/>
</dbReference>
<evidence type="ECO:0000256" key="3">
    <source>
        <dbReference type="SAM" id="MobiDB-lite"/>
    </source>
</evidence>
<accession>A0A8H3TSY9</accession>
<feature type="region of interest" description="Disordered" evidence="3">
    <location>
        <begin position="80"/>
        <end position="121"/>
    </location>
</feature>
<reference evidence="5" key="1">
    <citation type="submission" date="2020-07" db="EMBL/GenBank/DDBJ databases">
        <title>Draft Genome Sequence of a Deep-Sea Yeast, Naganishia (Cryptococcus) liquefaciens strain N6.</title>
        <authorList>
            <person name="Han Y.W."/>
            <person name="Kajitani R."/>
            <person name="Morimoto H."/>
            <person name="Parhat M."/>
            <person name="Tsubouchi H."/>
            <person name="Bakenova O."/>
            <person name="Ogata M."/>
            <person name="Argunhan B."/>
            <person name="Aoki R."/>
            <person name="Kajiwara S."/>
            <person name="Itoh T."/>
            <person name="Iwasaki H."/>
        </authorList>
    </citation>
    <scope>NUCLEOTIDE SEQUENCE</scope>
    <source>
        <strain evidence="5">N6</strain>
    </source>
</reference>
<dbReference type="InterPro" id="IPR007219">
    <property type="entry name" value="XnlR_reg_dom"/>
</dbReference>
<evidence type="ECO:0000256" key="2">
    <source>
        <dbReference type="ARBA" id="ARBA00023242"/>
    </source>
</evidence>
<keyword evidence="2" id="KW-0539">Nucleus</keyword>
<keyword evidence="6" id="KW-1185">Reference proteome</keyword>
<dbReference type="SMART" id="SM00066">
    <property type="entry name" value="GAL4"/>
    <property type="match status" value="1"/>
</dbReference>
<dbReference type="AlphaFoldDB" id="A0A8H3TSY9"/>
<name>A0A8H3TSY9_9TREE</name>
<feature type="domain" description="Zn(2)-C6 fungal-type" evidence="4">
    <location>
        <begin position="228"/>
        <end position="260"/>
    </location>
</feature>
<dbReference type="EMBL" id="BLZA01000018">
    <property type="protein sequence ID" value="GHJ86548.1"/>
    <property type="molecule type" value="Genomic_DNA"/>
</dbReference>
<dbReference type="InterPro" id="IPR036864">
    <property type="entry name" value="Zn2-C6_fun-type_DNA-bd_sf"/>
</dbReference>
<proteinExistence type="predicted"/>
<evidence type="ECO:0000259" key="4">
    <source>
        <dbReference type="PROSITE" id="PS50048"/>
    </source>
</evidence>
<dbReference type="GO" id="GO:0008270">
    <property type="term" value="F:zinc ion binding"/>
    <property type="evidence" value="ECO:0007669"/>
    <property type="project" value="InterPro"/>
</dbReference>
<dbReference type="PROSITE" id="PS50048">
    <property type="entry name" value="ZN2_CY6_FUNGAL_2"/>
    <property type="match status" value="1"/>
</dbReference>
<dbReference type="GO" id="GO:0003677">
    <property type="term" value="F:DNA binding"/>
    <property type="evidence" value="ECO:0007669"/>
    <property type="project" value="InterPro"/>
</dbReference>
<dbReference type="GO" id="GO:0005634">
    <property type="term" value="C:nucleus"/>
    <property type="evidence" value="ECO:0007669"/>
    <property type="project" value="TreeGrafter"/>
</dbReference>
<dbReference type="PANTHER" id="PTHR31668:SF4">
    <property type="entry name" value="TRANSCRIPTIONAL ACTIVATOR PROTEIN DAL81"/>
    <property type="match status" value="1"/>
</dbReference>
<dbReference type="CDD" id="cd12148">
    <property type="entry name" value="fungal_TF_MHR"/>
    <property type="match status" value="1"/>
</dbReference>
<dbReference type="PROSITE" id="PS00463">
    <property type="entry name" value="ZN2_CY6_FUNGAL_1"/>
    <property type="match status" value="1"/>
</dbReference>
<keyword evidence="1" id="KW-0479">Metal-binding</keyword>
<sequence>MEANMSLQHPLKHGEEVDQVIQNNNNGRLENGTDADRNDIANVGTGGQSDHQAESHQELEESELVNFEQNLDETAMNHGSTQEAGEYGHGNEGLEGNVDELNGQSDHGSHNVGQDFLTSPARPTAVKEIRDRSHEAIPLSDSGQLHLNLPYDASRPVSRPPSSSRNLEANLTTSLSHVSHAYSHSPMSDVNLQNMTSAEYQAIESGPSQQFTQYSEASQLPTRRQNVACDACRARKVKCVRKPMAEQCEHCRSKGTPCTSIYVTQVNSSRKGRTGKEPSFGNNNNIIPVAVPVINLGAANGSGSVTGLSMANMNGSALSPHGAPILDLGHQSESDIPRAIKRARIGGSEKNGEASSMAPEFDLSNLLLYMFSPTLVTHNYFGYTDRPCRSREVCWPYAPTADGPPSKAHFQLMTESMRIDLATDLVETYFQICHIRAPLLDPTTFRHRFTNPHGPEGPPSPSIIACVLAWGAKFSEHPLIVADRESCSAELTGGRKRSRLAQLMACRAQEVLETHKVFRTPSLESLQASLMMVSLAGPGNYRFWHCASVELCLALGFNKRTVVTKKLTFKERGPAGFAFWFTFWHDACASTLARQSPRMQEDDHDLDVTQFYEVNANHHPIGGLSQLQTWHTSVSSLSRICRTLARGLFLPKCERLGLPMSKLKTIADAMRTWRTEYLAKVGVPMVWPESWDFVAAVTACSSDLLYHALWVVVAQTLDTHGIYEARQIDRGDAFGSSDDFAQTRMEADALRSKVNDEALHGALRISALASVLTTNSYLRLDPNVLFASIREGGRYLAKMGRKEVGPCIAGLRQYGMSFEEAFDEVEHLEKLIAEREGAGGLHQVEESIATTTTTTTNTNAPTNPTTASQMPTQVHTQGINHHGNIQGTMSASPNSYSISSMSNPPPSDFAFALASSQQMGSEFPMPYGDSHGLFSYG</sequence>
<dbReference type="SUPFAM" id="SSF57701">
    <property type="entry name" value="Zn2/Cys6 DNA-binding domain"/>
    <property type="match status" value="1"/>
</dbReference>
<dbReference type="Gene3D" id="4.10.240.10">
    <property type="entry name" value="Zn(2)-C6 fungal-type DNA-binding domain"/>
    <property type="match status" value="1"/>
</dbReference>
<dbReference type="PANTHER" id="PTHR31668">
    <property type="entry name" value="GLUCOSE TRANSPORT TRANSCRIPTION REGULATOR RGT1-RELATED-RELATED"/>
    <property type="match status" value="1"/>
</dbReference>
<dbReference type="GO" id="GO:0000981">
    <property type="term" value="F:DNA-binding transcription factor activity, RNA polymerase II-specific"/>
    <property type="evidence" value="ECO:0007669"/>
    <property type="project" value="InterPro"/>
</dbReference>
<dbReference type="InterPro" id="IPR001138">
    <property type="entry name" value="Zn2Cys6_DnaBD"/>
</dbReference>
<dbReference type="CDD" id="cd00067">
    <property type="entry name" value="GAL4"/>
    <property type="match status" value="1"/>
</dbReference>
<dbReference type="Pfam" id="PF00172">
    <property type="entry name" value="Zn_clus"/>
    <property type="match status" value="1"/>
</dbReference>
<dbReference type="Pfam" id="PF04082">
    <property type="entry name" value="Fungal_trans"/>
    <property type="match status" value="1"/>
</dbReference>
<evidence type="ECO:0000256" key="1">
    <source>
        <dbReference type="ARBA" id="ARBA00022723"/>
    </source>
</evidence>
<feature type="region of interest" description="Disordered" evidence="3">
    <location>
        <begin position="25"/>
        <end position="62"/>
    </location>
</feature>
<dbReference type="InterPro" id="IPR050797">
    <property type="entry name" value="Carb_Metab_Trans_Reg"/>
</dbReference>
<dbReference type="OrthoDB" id="2534600at2759"/>
<evidence type="ECO:0000313" key="6">
    <source>
        <dbReference type="Proteomes" id="UP000620104"/>
    </source>
</evidence>
<comment type="caution">
    <text evidence="5">The sequence shown here is derived from an EMBL/GenBank/DDBJ whole genome shotgun (WGS) entry which is preliminary data.</text>
</comment>
<dbReference type="Proteomes" id="UP000620104">
    <property type="component" value="Unassembled WGS sequence"/>
</dbReference>
<gene>
    <name evidence="5" type="ORF">NliqN6_2950</name>
</gene>
<organism evidence="5 6">
    <name type="scientific">Naganishia liquefaciens</name>
    <dbReference type="NCBI Taxonomy" id="104408"/>
    <lineage>
        <taxon>Eukaryota</taxon>
        <taxon>Fungi</taxon>
        <taxon>Dikarya</taxon>
        <taxon>Basidiomycota</taxon>
        <taxon>Agaricomycotina</taxon>
        <taxon>Tremellomycetes</taxon>
        <taxon>Filobasidiales</taxon>
        <taxon>Filobasidiaceae</taxon>
        <taxon>Naganishia</taxon>
    </lineage>
</organism>